<dbReference type="HOGENOM" id="CLU_2705530_0_0_1"/>
<accession>A0A0C9TIX0</accession>
<reference evidence="1 2" key="1">
    <citation type="submission" date="2014-06" db="EMBL/GenBank/DDBJ databases">
        <authorList>
            <consortium name="DOE Joint Genome Institute"/>
            <person name="Kuo A."/>
            <person name="Kohler A."/>
            <person name="Nagy L.G."/>
            <person name="Floudas D."/>
            <person name="Copeland A."/>
            <person name="Barry K.W."/>
            <person name="Cichocki N."/>
            <person name="Veneault-Fourrey C."/>
            <person name="LaButti K."/>
            <person name="Lindquist E.A."/>
            <person name="Lipzen A."/>
            <person name="Lundell T."/>
            <person name="Morin E."/>
            <person name="Murat C."/>
            <person name="Sun H."/>
            <person name="Tunlid A."/>
            <person name="Henrissat B."/>
            <person name="Grigoriev I.V."/>
            <person name="Hibbett D.S."/>
            <person name="Martin F."/>
            <person name="Nordberg H.P."/>
            <person name="Cantor M.N."/>
            <person name="Hua S.X."/>
        </authorList>
    </citation>
    <scope>NUCLEOTIDE SEQUENCE [LARGE SCALE GENOMIC DNA]</scope>
    <source>
        <strain evidence="1 2">ATCC 200175</strain>
    </source>
</reference>
<keyword evidence="2" id="KW-1185">Reference proteome</keyword>
<sequence length="73" mass="7841">MSGHAAQFAVLEASKPAANNRVPAVAYDAMVFAEVGSDLLEVAFDPQAAGVNLDYLPVARAYTLRRMLGYCQH</sequence>
<proteinExistence type="predicted"/>
<dbReference type="EMBL" id="KN819336">
    <property type="protein sequence ID" value="KIJ15605.1"/>
    <property type="molecule type" value="Genomic_DNA"/>
</dbReference>
<organism evidence="1 2">
    <name type="scientific">Paxillus involutus ATCC 200175</name>
    <dbReference type="NCBI Taxonomy" id="664439"/>
    <lineage>
        <taxon>Eukaryota</taxon>
        <taxon>Fungi</taxon>
        <taxon>Dikarya</taxon>
        <taxon>Basidiomycota</taxon>
        <taxon>Agaricomycotina</taxon>
        <taxon>Agaricomycetes</taxon>
        <taxon>Agaricomycetidae</taxon>
        <taxon>Boletales</taxon>
        <taxon>Paxilineae</taxon>
        <taxon>Paxillaceae</taxon>
        <taxon>Paxillus</taxon>
    </lineage>
</organism>
<evidence type="ECO:0000313" key="1">
    <source>
        <dbReference type="EMBL" id="KIJ15605.1"/>
    </source>
</evidence>
<protein>
    <submittedName>
        <fullName evidence="1">Uncharacterized protein</fullName>
    </submittedName>
</protein>
<gene>
    <name evidence="1" type="ORF">PAXINDRAFT_11725</name>
</gene>
<reference evidence="2" key="2">
    <citation type="submission" date="2015-01" db="EMBL/GenBank/DDBJ databases">
        <title>Evolutionary Origins and Diversification of the Mycorrhizal Mutualists.</title>
        <authorList>
            <consortium name="DOE Joint Genome Institute"/>
            <consortium name="Mycorrhizal Genomics Consortium"/>
            <person name="Kohler A."/>
            <person name="Kuo A."/>
            <person name="Nagy L.G."/>
            <person name="Floudas D."/>
            <person name="Copeland A."/>
            <person name="Barry K.W."/>
            <person name="Cichocki N."/>
            <person name="Veneault-Fourrey C."/>
            <person name="LaButti K."/>
            <person name="Lindquist E.A."/>
            <person name="Lipzen A."/>
            <person name="Lundell T."/>
            <person name="Morin E."/>
            <person name="Murat C."/>
            <person name="Riley R."/>
            <person name="Ohm R."/>
            <person name="Sun H."/>
            <person name="Tunlid A."/>
            <person name="Henrissat B."/>
            <person name="Grigoriev I.V."/>
            <person name="Hibbett D.S."/>
            <person name="Martin F."/>
        </authorList>
    </citation>
    <scope>NUCLEOTIDE SEQUENCE [LARGE SCALE GENOMIC DNA]</scope>
    <source>
        <strain evidence="2">ATCC 200175</strain>
    </source>
</reference>
<dbReference type="AlphaFoldDB" id="A0A0C9TIX0"/>
<name>A0A0C9TIX0_PAXIN</name>
<evidence type="ECO:0000313" key="2">
    <source>
        <dbReference type="Proteomes" id="UP000053647"/>
    </source>
</evidence>
<dbReference type="Proteomes" id="UP000053647">
    <property type="component" value="Unassembled WGS sequence"/>
</dbReference>